<dbReference type="SUPFAM" id="SSF63411">
    <property type="entry name" value="LuxS/MPP-like metallohydrolase"/>
    <property type="match status" value="1"/>
</dbReference>
<proteinExistence type="predicted"/>
<reference evidence="1" key="1">
    <citation type="journal article" date="2020" name="Nature">
        <title>Giant virus diversity and host interactions through global metagenomics.</title>
        <authorList>
            <person name="Schulz F."/>
            <person name="Roux S."/>
            <person name="Paez-Espino D."/>
            <person name="Jungbluth S."/>
            <person name="Walsh D.A."/>
            <person name="Denef V.J."/>
            <person name="McMahon K.D."/>
            <person name="Konstantinidis K.T."/>
            <person name="Eloe-Fadrosh E.A."/>
            <person name="Kyrpides N.C."/>
            <person name="Woyke T."/>
        </authorList>
    </citation>
    <scope>NUCLEOTIDE SEQUENCE</scope>
    <source>
        <strain evidence="1">GVMAG-M-3300027759-42</strain>
    </source>
</reference>
<dbReference type="GO" id="GO:0046872">
    <property type="term" value="F:metal ion binding"/>
    <property type="evidence" value="ECO:0007669"/>
    <property type="project" value="InterPro"/>
</dbReference>
<name>A0A6C0L6P1_9ZZZZ</name>
<evidence type="ECO:0000313" key="1">
    <source>
        <dbReference type="EMBL" id="QHU26596.1"/>
    </source>
</evidence>
<dbReference type="AlphaFoldDB" id="A0A6C0L6P1"/>
<accession>A0A6C0L6P1</accession>
<protein>
    <submittedName>
        <fullName evidence="1">Uncharacterized protein</fullName>
    </submittedName>
</protein>
<organism evidence="1">
    <name type="scientific">viral metagenome</name>
    <dbReference type="NCBI Taxonomy" id="1070528"/>
    <lineage>
        <taxon>unclassified sequences</taxon>
        <taxon>metagenomes</taxon>
        <taxon>organismal metagenomes</taxon>
    </lineage>
</organism>
<dbReference type="InterPro" id="IPR011249">
    <property type="entry name" value="Metalloenz_LuxS/M16"/>
</dbReference>
<sequence length="55" mass="6250">MASVLFIKTYHHNITKADLNGVINQYIIPQNMCVCVVNSKTLNLDKVKKECETLL</sequence>
<dbReference type="EMBL" id="MN740443">
    <property type="protein sequence ID" value="QHU26596.1"/>
    <property type="molecule type" value="Genomic_DNA"/>
</dbReference>